<evidence type="ECO:0000313" key="1">
    <source>
        <dbReference type="EMBL" id="JAN94831.1"/>
    </source>
</evidence>
<sequence length="76" mass="9002">VNRFCICILHGMHEDTLCFERTRQFTIRFEPTILSMIILNICADAAKGCIRENWHDARFGQTVSPSWDQRKNSRRF</sequence>
<dbReference type="AlphaFoldDB" id="A0A0P6ISG5"/>
<organism evidence="1">
    <name type="scientific">Aedes aegypti</name>
    <name type="common">Yellowfever mosquito</name>
    <name type="synonym">Culex aegypti</name>
    <dbReference type="NCBI Taxonomy" id="7159"/>
    <lineage>
        <taxon>Eukaryota</taxon>
        <taxon>Metazoa</taxon>
        <taxon>Ecdysozoa</taxon>
        <taxon>Arthropoda</taxon>
        <taxon>Hexapoda</taxon>
        <taxon>Insecta</taxon>
        <taxon>Pterygota</taxon>
        <taxon>Neoptera</taxon>
        <taxon>Endopterygota</taxon>
        <taxon>Diptera</taxon>
        <taxon>Nematocera</taxon>
        <taxon>Culicoidea</taxon>
        <taxon>Culicidae</taxon>
        <taxon>Culicinae</taxon>
        <taxon>Aedini</taxon>
        <taxon>Aedes</taxon>
        <taxon>Stegomyia</taxon>
    </lineage>
</organism>
<feature type="non-terminal residue" evidence="1">
    <location>
        <position position="1"/>
    </location>
</feature>
<reference evidence="1" key="1">
    <citation type="journal article" date="2016" name="PLoS ONE">
        <title>A Deep Insight into the Sialome of Male and Female Aedes aegypti Mosquitoes.</title>
        <authorList>
            <person name="Ribeiro J.M."/>
            <person name="Martin-Martin I."/>
            <person name="Arca B."/>
            <person name="Calvo E."/>
        </authorList>
    </citation>
    <scope>NUCLEOTIDE SEQUENCE</scope>
    <source>
        <strain evidence="1">Liverpool</strain>
        <tissue evidence="1">Salivary glands</tissue>
    </source>
</reference>
<dbReference type="EMBL" id="GDUN01001088">
    <property type="protein sequence ID" value="JAN94831.1"/>
    <property type="molecule type" value="mRNA"/>
</dbReference>
<protein>
    <submittedName>
        <fullName evidence="1">Uncharacterized protein</fullName>
    </submittedName>
</protein>
<accession>A0A0P6ISG5</accession>
<name>A0A0P6ISG5_AEDAE</name>
<proteinExistence type="evidence at transcript level"/>